<accession>A0A0B1TUD8</accession>
<organism evidence="2 3">
    <name type="scientific">Oesophagostomum dentatum</name>
    <name type="common">Nodular worm</name>
    <dbReference type="NCBI Taxonomy" id="61180"/>
    <lineage>
        <taxon>Eukaryota</taxon>
        <taxon>Metazoa</taxon>
        <taxon>Ecdysozoa</taxon>
        <taxon>Nematoda</taxon>
        <taxon>Chromadorea</taxon>
        <taxon>Rhabditida</taxon>
        <taxon>Rhabditina</taxon>
        <taxon>Rhabditomorpha</taxon>
        <taxon>Strongyloidea</taxon>
        <taxon>Strongylidae</taxon>
        <taxon>Oesophagostomum</taxon>
    </lineage>
</organism>
<evidence type="ECO:0000256" key="1">
    <source>
        <dbReference type="SAM" id="Phobius"/>
    </source>
</evidence>
<protein>
    <submittedName>
        <fullName evidence="2">Uncharacterized protein</fullName>
    </submittedName>
</protein>
<name>A0A0B1TUD8_OESDE</name>
<evidence type="ECO:0000313" key="2">
    <source>
        <dbReference type="EMBL" id="KHJ99472.1"/>
    </source>
</evidence>
<dbReference type="Proteomes" id="UP000053660">
    <property type="component" value="Unassembled WGS sequence"/>
</dbReference>
<dbReference type="OrthoDB" id="8173727at2759"/>
<feature type="transmembrane region" description="Helical" evidence="1">
    <location>
        <begin position="137"/>
        <end position="156"/>
    </location>
</feature>
<keyword evidence="3" id="KW-1185">Reference proteome</keyword>
<sequence length="182" mass="21070">MEIRCCLCLEGTRIIFEDDYGDDPSSAYRCFQGTVHVKRAAFYVAISALILCMFSTGCMFFGVYSVHFWLDIFLIVINAVVAVLVLVGLYFDNPVYLIPFIITEIGQCVGFFFLATYTLYYTIAIRKQRFYQKFDQILMVVSIYIGILVCAQATWVTNRCYHYLRTRRPHPDCDGVMHSFWG</sequence>
<dbReference type="EMBL" id="KN549218">
    <property type="protein sequence ID" value="KHJ99472.1"/>
    <property type="molecule type" value="Genomic_DNA"/>
</dbReference>
<gene>
    <name evidence="2" type="ORF">OESDEN_00508</name>
</gene>
<keyword evidence="1" id="KW-0472">Membrane</keyword>
<reference evidence="2 3" key="1">
    <citation type="submission" date="2014-03" db="EMBL/GenBank/DDBJ databases">
        <title>Draft genome of the hookworm Oesophagostomum dentatum.</title>
        <authorList>
            <person name="Mitreva M."/>
        </authorList>
    </citation>
    <scope>NUCLEOTIDE SEQUENCE [LARGE SCALE GENOMIC DNA]</scope>
    <source>
        <strain evidence="2 3">OD-Hann</strain>
    </source>
</reference>
<keyword evidence="1" id="KW-0812">Transmembrane</keyword>
<proteinExistence type="predicted"/>
<evidence type="ECO:0000313" key="3">
    <source>
        <dbReference type="Proteomes" id="UP000053660"/>
    </source>
</evidence>
<feature type="transmembrane region" description="Helical" evidence="1">
    <location>
        <begin position="97"/>
        <end position="125"/>
    </location>
</feature>
<dbReference type="AlphaFoldDB" id="A0A0B1TUD8"/>
<feature type="transmembrane region" description="Helical" evidence="1">
    <location>
        <begin position="41"/>
        <end position="61"/>
    </location>
</feature>
<keyword evidence="1" id="KW-1133">Transmembrane helix</keyword>
<feature type="transmembrane region" description="Helical" evidence="1">
    <location>
        <begin position="68"/>
        <end position="91"/>
    </location>
</feature>